<evidence type="ECO:0000256" key="6">
    <source>
        <dbReference type="SAM" id="Phobius"/>
    </source>
</evidence>
<evidence type="ECO:0000313" key="8">
    <source>
        <dbReference type="Proteomes" id="UP000307956"/>
    </source>
</evidence>
<dbReference type="Pfam" id="PF02653">
    <property type="entry name" value="BPD_transp_2"/>
    <property type="match status" value="1"/>
</dbReference>
<evidence type="ECO:0000256" key="2">
    <source>
        <dbReference type="ARBA" id="ARBA00022475"/>
    </source>
</evidence>
<feature type="transmembrane region" description="Helical" evidence="6">
    <location>
        <begin position="143"/>
        <end position="160"/>
    </location>
</feature>
<name>A0A4S4AP92_9RHOO</name>
<keyword evidence="2" id="KW-1003">Cell membrane</keyword>
<dbReference type="PANTHER" id="PTHR43370:SF2">
    <property type="entry name" value="ABC TRANSPORTER PERMEASE PROTEIN"/>
    <property type="match status" value="1"/>
</dbReference>
<comment type="caution">
    <text evidence="7">The sequence shown here is derived from an EMBL/GenBank/DDBJ whole genome shotgun (WGS) entry which is preliminary data.</text>
</comment>
<accession>A0A4S4AP92</accession>
<feature type="transmembrane region" description="Helical" evidence="6">
    <location>
        <begin position="91"/>
        <end position="108"/>
    </location>
</feature>
<sequence>MDGALFTSMLFATVVAGTPLVIVALGLLVSERAGVLNLGAEGMMAMGAVAAFAATHASGSPWLGVLAGMGAGLAVALVFAFLALTLQANQVAAGLAVAIFGVGLSAFVGKPFESVALPAVPPIRIPFIADIPLIGEALYNQQALVYFSWALFWAVLWFLARSRAGLVLRAVGEAPAAAHAIGHPVIRIRYLAVLFGGAMAGIGGAFLSVFYTPMWAEGLVAGRGWIALALVVFATWRPLRVLVGAYLFGGVMITQLFIQGSGLQLDFPAQFLSSLPYWATIVVLVIISRNPNTIRLNSPASLGKPYRPDA</sequence>
<dbReference type="GO" id="GO:0022857">
    <property type="term" value="F:transmembrane transporter activity"/>
    <property type="evidence" value="ECO:0007669"/>
    <property type="project" value="InterPro"/>
</dbReference>
<gene>
    <name evidence="7" type="ORF">E6O51_12070</name>
</gene>
<dbReference type="OrthoDB" id="9792579at2"/>
<evidence type="ECO:0000313" key="7">
    <source>
        <dbReference type="EMBL" id="THF60959.1"/>
    </source>
</evidence>
<keyword evidence="3 6" id="KW-0812">Transmembrane</keyword>
<feature type="transmembrane region" description="Helical" evidence="6">
    <location>
        <begin position="62"/>
        <end position="84"/>
    </location>
</feature>
<proteinExistence type="predicted"/>
<feature type="transmembrane region" description="Helical" evidence="6">
    <location>
        <begin position="35"/>
        <end position="56"/>
    </location>
</feature>
<dbReference type="EMBL" id="SSOD01000008">
    <property type="protein sequence ID" value="THF60959.1"/>
    <property type="molecule type" value="Genomic_DNA"/>
</dbReference>
<feature type="transmembrane region" description="Helical" evidence="6">
    <location>
        <begin position="243"/>
        <end position="261"/>
    </location>
</feature>
<evidence type="ECO:0000256" key="5">
    <source>
        <dbReference type="ARBA" id="ARBA00023136"/>
    </source>
</evidence>
<dbReference type="CDD" id="cd06580">
    <property type="entry name" value="TM_PBP1_transp_TpRbsC_like"/>
    <property type="match status" value="1"/>
</dbReference>
<protein>
    <submittedName>
        <fullName evidence="7">ABC transporter permease</fullName>
    </submittedName>
</protein>
<dbReference type="GO" id="GO:0005886">
    <property type="term" value="C:plasma membrane"/>
    <property type="evidence" value="ECO:0007669"/>
    <property type="project" value="UniProtKB-SubCell"/>
</dbReference>
<comment type="subcellular location">
    <subcellularLocation>
        <location evidence="1">Cell membrane</location>
        <topology evidence="1">Multi-pass membrane protein</topology>
    </subcellularLocation>
</comment>
<dbReference type="RefSeq" id="WP_136385233.1">
    <property type="nucleotide sequence ID" value="NZ_SSOD01000008.1"/>
</dbReference>
<dbReference type="InterPro" id="IPR001851">
    <property type="entry name" value="ABC_transp_permease"/>
</dbReference>
<keyword evidence="5 6" id="KW-0472">Membrane</keyword>
<feature type="transmembrane region" description="Helical" evidence="6">
    <location>
        <begin position="267"/>
        <end position="287"/>
    </location>
</feature>
<evidence type="ECO:0000256" key="1">
    <source>
        <dbReference type="ARBA" id="ARBA00004651"/>
    </source>
</evidence>
<evidence type="ECO:0000256" key="4">
    <source>
        <dbReference type="ARBA" id="ARBA00022989"/>
    </source>
</evidence>
<keyword evidence="8" id="KW-1185">Reference proteome</keyword>
<reference evidence="7 8" key="1">
    <citation type="submission" date="2019-04" db="EMBL/GenBank/DDBJ databases">
        <title>Azoarcus rhizosphaerae sp. nov. isolated from rhizosphere of Ficus religiosa.</title>
        <authorList>
            <person name="Lin S.-Y."/>
            <person name="Hameed A."/>
            <person name="Hsu Y.-H."/>
            <person name="Young C.-C."/>
        </authorList>
    </citation>
    <scope>NUCLEOTIDE SEQUENCE [LARGE SCALE GENOMIC DNA]</scope>
    <source>
        <strain evidence="7 8">CC-YHH848</strain>
    </source>
</reference>
<feature type="transmembrane region" description="Helical" evidence="6">
    <location>
        <begin position="218"/>
        <end position="236"/>
    </location>
</feature>
<dbReference type="Proteomes" id="UP000307956">
    <property type="component" value="Unassembled WGS sequence"/>
</dbReference>
<dbReference type="PANTHER" id="PTHR43370">
    <property type="entry name" value="SUGAR ABC TRANSPORTER INTEGRAL MEMBRANE PROTEIN-RELATED"/>
    <property type="match status" value="1"/>
</dbReference>
<keyword evidence="4 6" id="KW-1133">Transmembrane helix</keyword>
<dbReference type="AlphaFoldDB" id="A0A4S4AP92"/>
<evidence type="ECO:0000256" key="3">
    <source>
        <dbReference type="ARBA" id="ARBA00022692"/>
    </source>
</evidence>
<feature type="transmembrane region" description="Helical" evidence="6">
    <location>
        <begin position="6"/>
        <end position="28"/>
    </location>
</feature>
<organism evidence="7 8">
    <name type="scientific">Pseudothauera rhizosphaerae</name>
    <dbReference type="NCBI Taxonomy" id="2565932"/>
    <lineage>
        <taxon>Bacteria</taxon>
        <taxon>Pseudomonadati</taxon>
        <taxon>Pseudomonadota</taxon>
        <taxon>Betaproteobacteria</taxon>
        <taxon>Rhodocyclales</taxon>
        <taxon>Zoogloeaceae</taxon>
        <taxon>Pseudothauera</taxon>
    </lineage>
</organism>
<feature type="transmembrane region" description="Helical" evidence="6">
    <location>
        <begin position="190"/>
        <end position="212"/>
    </location>
</feature>